<dbReference type="InterPro" id="IPR001087">
    <property type="entry name" value="GDSL"/>
</dbReference>
<dbReference type="AlphaFoldDB" id="A0A835HIW1"/>
<dbReference type="PANTHER" id="PTHR14209:SF9">
    <property type="entry name" value="GDSL ESTERASE_LIPASE CPRD49"/>
    <property type="match status" value="1"/>
</dbReference>
<dbReference type="Pfam" id="PF00657">
    <property type="entry name" value="Lipase_GDSL"/>
    <property type="match status" value="1"/>
</dbReference>
<keyword evidence="5" id="KW-1185">Reference proteome</keyword>
<comment type="caution">
    <text evidence="4">The sequence shown here is derived from an EMBL/GenBank/DDBJ whole genome shotgun (WGS) entry which is preliminary data.</text>
</comment>
<dbReference type="PANTHER" id="PTHR14209">
    <property type="entry name" value="ISOAMYL ACETATE-HYDROLYZING ESTERASE 1"/>
    <property type="match status" value="1"/>
</dbReference>
<dbReference type="InterPro" id="IPR036514">
    <property type="entry name" value="SGNH_hydro_sf"/>
</dbReference>
<protein>
    <recommendedName>
        <fullName evidence="6">SGNH hydrolase-type esterase domain-containing protein</fullName>
    </recommendedName>
</protein>
<dbReference type="InterPro" id="IPR045136">
    <property type="entry name" value="Iah1-like"/>
</dbReference>
<dbReference type="FunFam" id="3.40.50.1110:FF:000002">
    <property type="entry name" value="isoamyl acetate-hydrolyzing esterase 1 homolog"/>
    <property type="match status" value="1"/>
</dbReference>
<dbReference type="Proteomes" id="UP000631114">
    <property type="component" value="Unassembled WGS sequence"/>
</dbReference>
<dbReference type="SUPFAM" id="SSF52266">
    <property type="entry name" value="SGNH hydrolase"/>
    <property type="match status" value="1"/>
</dbReference>
<name>A0A835HIW1_9MAGN</name>
<dbReference type="CDD" id="cd01838">
    <property type="entry name" value="Isoamyl_acetate_hydrolase_like"/>
    <property type="match status" value="1"/>
</dbReference>
<keyword evidence="2" id="KW-0378">Hydrolase</keyword>
<comment type="similarity">
    <text evidence="1">Belongs to the 'GDSL' lipolytic enzyme family.</text>
</comment>
<evidence type="ECO:0000256" key="3">
    <source>
        <dbReference type="SAM" id="SignalP"/>
    </source>
</evidence>
<sequence>MVGPGRPLFVLFGSSIVQLSYANGGWGAHLADIYARKADILFRGYTSWNSRRALQVVNQVFPKDAALQPDLVIVYFGGNDSMGPHSSGLGPHVPLAEYIDNLRKIALHLKSLSDKTRIIFLSCPPINEDQFRKSTSTIFSELIRSNELCGRYSEACVELCKDLDVKVIDLWTTIQKRENWKSTCFTDGVHLSSEGSEIVVEEILNVLKEAEWEPSLHWKSLPTEFSENSTYDLVAANGKDTINASEWTFHRKNWH</sequence>
<feature type="signal peptide" evidence="3">
    <location>
        <begin position="1"/>
        <end position="22"/>
    </location>
</feature>
<evidence type="ECO:0000256" key="1">
    <source>
        <dbReference type="ARBA" id="ARBA00008668"/>
    </source>
</evidence>
<accession>A0A835HIW1</accession>
<evidence type="ECO:0008006" key="6">
    <source>
        <dbReference type="Google" id="ProtNLM"/>
    </source>
</evidence>
<keyword evidence="3" id="KW-0732">Signal</keyword>
<evidence type="ECO:0000256" key="2">
    <source>
        <dbReference type="ARBA" id="ARBA00022801"/>
    </source>
</evidence>
<dbReference type="Gene3D" id="3.40.50.1110">
    <property type="entry name" value="SGNH hydrolase"/>
    <property type="match status" value="1"/>
</dbReference>
<dbReference type="EMBL" id="JADFTS010000007">
    <property type="protein sequence ID" value="KAF9599132.1"/>
    <property type="molecule type" value="Genomic_DNA"/>
</dbReference>
<proteinExistence type="inferred from homology"/>
<reference evidence="4 5" key="1">
    <citation type="submission" date="2020-10" db="EMBL/GenBank/DDBJ databases">
        <title>The Coptis chinensis genome and diversification of protoberbering-type alkaloids.</title>
        <authorList>
            <person name="Wang B."/>
            <person name="Shu S."/>
            <person name="Song C."/>
            <person name="Liu Y."/>
        </authorList>
    </citation>
    <scope>NUCLEOTIDE SEQUENCE [LARGE SCALE GENOMIC DNA]</scope>
    <source>
        <strain evidence="4">HL-2020</strain>
        <tissue evidence="4">Leaf</tissue>
    </source>
</reference>
<evidence type="ECO:0000313" key="4">
    <source>
        <dbReference type="EMBL" id="KAF9599132.1"/>
    </source>
</evidence>
<organism evidence="4 5">
    <name type="scientific">Coptis chinensis</name>
    <dbReference type="NCBI Taxonomy" id="261450"/>
    <lineage>
        <taxon>Eukaryota</taxon>
        <taxon>Viridiplantae</taxon>
        <taxon>Streptophyta</taxon>
        <taxon>Embryophyta</taxon>
        <taxon>Tracheophyta</taxon>
        <taxon>Spermatophyta</taxon>
        <taxon>Magnoliopsida</taxon>
        <taxon>Ranunculales</taxon>
        <taxon>Ranunculaceae</taxon>
        <taxon>Coptidoideae</taxon>
        <taxon>Coptis</taxon>
    </lineage>
</organism>
<feature type="chain" id="PRO_5033020395" description="SGNH hydrolase-type esterase domain-containing protein" evidence="3">
    <location>
        <begin position="23"/>
        <end position="255"/>
    </location>
</feature>
<dbReference type="GO" id="GO:0016788">
    <property type="term" value="F:hydrolase activity, acting on ester bonds"/>
    <property type="evidence" value="ECO:0007669"/>
    <property type="project" value="InterPro"/>
</dbReference>
<evidence type="ECO:0000313" key="5">
    <source>
        <dbReference type="Proteomes" id="UP000631114"/>
    </source>
</evidence>
<gene>
    <name evidence="4" type="ORF">IFM89_035411</name>
</gene>
<dbReference type="OrthoDB" id="671439at2759"/>